<dbReference type="Proteomes" id="UP000033750">
    <property type="component" value="Unassembled WGS sequence"/>
</dbReference>
<accession>A0A0F5H276</accession>
<sequence>MNIYANKFLSLIDFEKEKEVKYNELDENKIKLVAYKLKEIHELDSSSLAKNQISKFIKNGLSELSKIPNKKIIFEEINKEFKRINNILNKSYKNRFIVNEFFPNCLEFIDEKVKINLDKATKGDKHFDLAFFIITNYLDKKEEELFLQIYDTYWEEYLIQQKILVISLLLIYYNLNNINIYNNYLLAKLNEERTIFKEKKLSNSFRKDEWKK</sequence>
<keyword evidence="2" id="KW-1185">Reference proteome</keyword>
<protein>
    <submittedName>
        <fullName evidence="1">Choline kinase family</fullName>
    </submittedName>
</protein>
<dbReference type="AlphaFoldDB" id="A0A0F5H276"/>
<dbReference type="PATRIC" id="fig|1264554.4.peg.349"/>
<organism evidence="1 2">
    <name type="scientific">Mycoplasmopsis meleagridis ATCC 25294</name>
    <dbReference type="NCBI Taxonomy" id="1264554"/>
    <lineage>
        <taxon>Bacteria</taxon>
        <taxon>Bacillati</taxon>
        <taxon>Mycoplasmatota</taxon>
        <taxon>Mycoplasmoidales</taxon>
        <taxon>Metamycoplasmataceae</taxon>
        <taxon>Mycoplasmopsis</taxon>
    </lineage>
</organism>
<dbReference type="OrthoDB" id="9803871at2"/>
<evidence type="ECO:0000313" key="2">
    <source>
        <dbReference type="Proteomes" id="UP000033750"/>
    </source>
</evidence>
<keyword evidence="1" id="KW-0808">Transferase</keyword>
<dbReference type="SUPFAM" id="SSF56112">
    <property type="entry name" value="Protein kinase-like (PK-like)"/>
    <property type="match status" value="1"/>
</dbReference>
<name>A0A0F5H276_9BACT</name>
<proteinExistence type="predicted"/>
<comment type="caution">
    <text evidence="1">The sequence shown here is derived from an EMBL/GenBank/DDBJ whole genome shotgun (WGS) entry which is preliminary data.</text>
</comment>
<dbReference type="GO" id="GO:0016301">
    <property type="term" value="F:kinase activity"/>
    <property type="evidence" value="ECO:0007669"/>
    <property type="project" value="UniProtKB-KW"/>
</dbReference>
<dbReference type="RefSeq" id="WP_046096830.1">
    <property type="nucleotide sequence ID" value="NZ_JZXN01000014.1"/>
</dbReference>
<dbReference type="EMBL" id="JZXN01000014">
    <property type="protein sequence ID" value="KKB26942.1"/>
    <property type="molecule type" value="Genomic_DNA"/>
</dbReference>
<reference evidence="1 2" key="1">
    <citation type="submission" date="2015-03" db="EMBL/GenBank/DDBJ databases">
        <title>Genome sequence of Mycoplasma meleagridis strain ATCC 25294.</title>
        <authorList>
            <person name="Yacoub E."/>
            <person name="Blanchard A."/>
            <person name="Sirand-Pugnet P."/>
            <person name="Mardassi B.B.A."/>
        </authorList>
    </citation>
    <scope>NUCLEOTIDE SEQUENCE [LARGE SCALE GENOMIC DNA]</scope>
    <source>
        <strain evidence="1 2">ATCC 25294</strain>
    </source>
</reference>
<evidence type="ECO:0000313" key="1">
    <source>
        <dbReference type="EMBL" id="KKB26942.1"/>
    </source>
</evidence>
<dbReference type="STRING" id="29561.MM26B8_01570"/>
<gene>
    <name evidence="1" type="ORF">MMELEA_03930</name>
</gene>
<keyword evidence="1" id="KW-0418">Kinase</keyword>
<dbReference type="InterPro" id="IPR011009">
    <property type="entry name" value="Kinase-like_dom_sf"/>
</dbReference>